<feature type="transmembrane region" description="Helical" evidence="2">
    <location>
        <begin position="361"/>
        <end position="382"/>
    </location>
</feature>
<organism evidence="3 4">
    <name type="scientific">Tetraparma gracilis</name>
    <dbReference type="NCBI Taxonomy" id="2962635"/>
    <lineage>
        <taxon>Eukaryota</taxon>
        <taxon>Sar</taxon>
        <taxon>Stramenopiles</taxon>
        <taxon>Ochrophyta</taxon>
        <taxon>Bolidophyceae</taxon>
        <taxon>Parmales</taxon>
        <taxon>Triparmaceae</taxon>
        <taxon>Tetraparma</taxon>
    </lineage>
</organism>
<proteinExistence type="predicted"/>
<dbReference type="Proteomes" id="UP001165060">
    <property type="component" value="Unassembled WGS sequence"/>
</dbReference>
<evidence type="ECO:0000313" key="4">
    <source>
        <dbReference type="Proteomes" id="UP001165060"/>
    </source>
</evidence>
<dbReference type="EMBL" id="BRYB01000632">
    <property type="protein sequence ID" value="GMI34358.1"/>
    <property type="molecule type" value="Genomic_DNA"/>
</dbReference>
<evidence type="ECO:0000256" key="2">
    <source>
        <dbReference type="SAM" id="Phobius"/>
    </source>
</evidence>
<evidence type="ECO:0000313" key="3">
    <source>
        <dbReference type="EMBL" id="GMI34358.1"/>
    </source>
</evidence>
<feature type="non-terminal residue" evidence="3">
    <location>
        <position position="1"/>
    </location>
</feature>
<gene>
    <name evidence="3" type="ORF">TeGR_g1765</name>
</gene>
<protein>
    <submittedName>
        <fullName evidence="3">Uncharacterized protein</fullName>
    </submittedName>
</protein>
<name>A0ABQ6MVL4_9STRA</name>
<feature type="transmembrane region" description="Helical" evidence="2">
    <location>
        <begin position="126"/>
        <end position="148"/>
    </location>
</feature>
<feature type="compositionally biased region" description="Acidic residues" evidence="1">
    <location>
        <begin position="237"/>
        <end position="252"/>
    </location>
</feature>
<keyword evidence="2" id="KW-0472">Membrane</keyword>
<accession>A0ABQ6MVL4</accession>
<keyword evidence="4" id="KW-1185">Reference proteome</keyword>
<comment type="caution">
    <text evidence="3">The sequence shown here is derived from an EMBL/GenBank/DDBJ whole genome shotgun (WGS) entry which is preliminary data.</text>
</comment>
<sequence>VFTMSAIMLLNALVVPSVLVLLLDERCFKFYNFWLFGRLQTQAPHDAVVPYTYCGYTNNGVKVCPNPTYPNDGYKTEYYSTTFEYPWSLSEQCGSAWAILSAGLFVSLGLPNTVSMFADDIDAGLGGWATLLFAIAVFSAFVLAAWLLKKLGRTAASPTPSWSYLPPVDYLLDLFDYNVDEDRLLGQKATYTWPLQDRFSEHVQGFGSSALDFLGLAKGNFASEYDGLIDNAFRDGPEEEEDEDEDEDEEEAAPLYRKDRYGINLPHAYANLVKTTALILTFGLAAPLTAWVGCLGLLARWLTMSYLAERWRRKEEEGGRGGLVTDAQGLPFRCVVLVVVCVLAFFGTAAVLSGVGGKASAWTWVGLGAMAGVLGAQTWLIGRETARKAARSPARSSDLRKPLIDADDLAAAANNK</sequence>
<keyword evidence="2" id="KW-1133">Transmembrane helix</keyword>
<reference evidence="3 4" key="1">
    <citation type="journal article" date="2023" name="Commun. Biol.">
        <title>Genome analysis of Parmales, the sister group of diatoms, reveals the evolutionary specialization of diatoms from phago-mixotrophs to photoautotrophs.</title>
        <authorList>
            <person name="Ban H."/>
            <person name="Sato S."/>
            <person name="Yoshikawa S."/>
            <person name="Yamada K."/>
            <person name="Nakamura Y."/>
            <person name="Ichinomiya M."/>
            <person name="Sato N."/>
            <person name="Blanc-Mathieu R."/>
            <person name="Endo H."/>
            <person name="Kuwata A."/>
            <person name="Ogata H."/>
        </authorList>
    </citation>
    <scope>NUCLEOTIDE SEQUENCE [LARGE SCALE GENOMIC DNA]</scope>
</reference>
<feature type="region of interest" description="Disordered" evidence="1">
    <location>
        <begin position="232"/>
        <end position="252"/>
    </location>
</feature>
<keyword evidence="2" id="KW-0812">Transmembrane</keyword>
<feature type="transmembrane region" description="Helical" evidence="2">
    <location>
        <begin position="330"/>
        <end position="355"/>
    </location>
</feature>
<feature type="transmembrane region" description="Helical" evidence="2">
    <location>
        <begin position="6"/>
        <end position="23"/>
    </location>
</feature>
<evidence type="ECO:0000256" key="1">
    <source>
        <dbReference type="SAM" id="MobiDB-lite"/>
    </source>
</evidence>